<sequence>MEKVKKVERRFAEGYCFKKIFFLFLIGCIVGTYYEEILMLFEMHKWVNRSGLIYGPFNPVYGLGFILFVVLLGKNYKTRPWYVNYLLSCLVGGITEFGLSWFEEVAFHAESWDYTGYFLNIGGRTTIPFMLVWGLGGMLILYVIYPWLSSWIERIPVRIGNRLYPIILIFMILNMCISYSALFRLGMRNQGKPPMTIVGEMLDTVYPDEFLHKAYPNLVVEK</sequence>
<evidence type="ECO:0000313" key="2">
    <source>
        <dbReference type="EMBL" id="TDW21012.1"/>
    </source>
</evidence>
<feature type="transmembrane region" description="Helical" evidence="1">
    <location>
        <begin position="53"/>
        <end position="73"/>
    </location>
</feature>
<feature type="transmembrane region" description="Helical" evidence="1">
    <location>
        <begin position="166"/>
        <end position="185"/>
    </location>
</feature>
<comment type="caution">
    <text evidence="2">The sequence shown here is derived from an EMBL/GenBank/DDBJ whole genome shotgun (WGS) entry which is preliminary data.</text>
</comment>
<dbReference type="AlphaFoldDB" id="A0A4R7ZT62"/>
<dbReference type="Pfam" id="PF06541">
    <property type="entry name" value="ABC_trans_CmpB"/>
    <property type="match status" value="1"/>
</dbReference>
<keyword evidence="1" id="KW-1133">Transmembrane helix</keyword>
<keyword evidence="1" id="KW-0812">Transmembrane</keyword>
<reference evidence="2 3" key="1">
    <citation type="submission" date="2019-03" db="EMBL/GenBank/DDBJ databases">
        <title>Genomic Encyclopedia of Type Strains, Phase IV (KMG-IV): sequencing the most valuable type-strain genomes for metagenomic binning, comparative biology and taxonomic classification.</title>
        <authorList>
            <person name="Goeker M."/>
        </authorList>
    </citation>
    <scope>NUCLEOTIDE SEQUENCE [LARGE SCALE GENOMIC DNA]</scope>
    <source>
        <strain evidence="2 3">DSM 28867</strain>
    </source>
</reference>
<dbReference type="OrthoDB" id="9789229at2"/>
<proteinExistence type="predicted"/>
<gene>
    <name evidence="2" type="ORF">EDD63_10947</name>
</gene>
<dbReference type="RefSeq" id="WP_134168790.1">
    <property type="nucleotide sequence ID" value="NZ_SODD01000009.1"/>
</dbReference>
<name>A0A4R7ZT62_9FIRM</name>
<organism evidence="2 3">
    <name type="scientific">Breznakia blatticola</name>
    <dbReference type="NCBI Taxonomy" id="1754012"/>
    <lineage>
        <taxon>Bacteria</taxon>
        <taxon>Bacillati</taxon>
        <taxon>Bacillota</taxon>
        <taxon>Erysipelotrichia</taxon>
        <taxon>Erysipelotrichales</taxon>
        <taxon>Erysipelotrichaceae</taxon>
        <taxon>Breznakia</taxon>
    </lineage>
</organism>
<feature type="transmembrane region" description="Helical" evidence="1">
    <location>
        <begin position="85"/>
        <end position="102"/>
    </location>
</feature>
<dbReference type="EMBL" id="SODD01000009">
    <property type="protein sequence ID" value="TDW21012.1"/>
    <property type="molecule type" value="Genomic_DNA"/>
</dbReference>
<feature type="transmembrane region" description="Helical" evidence="1">
    <location>
        <begin position="127"/>
        <end position="145"/>
    </location>
</feature>
<evidence type="ECO:0000256" key="1">
    <source>
        <dbReference type="SAM" id="Phobius"/>
    </source>
</evidence>
<dbReference type="InterPro" id="IPR010540">
    <property type="entry name" value="CmpB_TMEM229"/>
</dbReference>
<keyword evidence="1" id="KW-0472">Membrane</keyword>
<evidence type="ECO:0000313" key="3">
    <source>
        <dbReference type="Proteomes" id="UP000294743"/>
    </source>
</evidence>
<protein>
    <submittedName>
        <fullName evidence="2">Putative ABC transporter type IV</fullName>
    </submittedName>
</protein>
<keyword evidence="3" id="KW-1185">Reference proteome</keyword>
<dbReference type="Proteomes" id="UP000294743">
    <property type="component" value="Unassembled WGS sequence"/>
</dbReference>
<feature type="transmembrane region" description="Helical" evidence="1">
    <location>
        <begin position="20"/>
        <end position="41"/>
    </location>
</feature>
<accession>A0A4R7ZT62</accession>